<name>A0A0W8I232_9MICO</name>
<gene>
    <name evidence="3" type="ORF">AVL62_07635</name>
</gene>
<feature type="domain" description="Luciferase-like" evidence="2">
    <location>
        <begin position="12"/>
        <end position="230"/>
    </location>
</feature>
<dbReference type="Pfam" id="PF00296">
    <property type="entry name" value="Bac_luciferase"/>
    <property type="match status" value="1"/>
</dbReference>
<dbReference type="InterPro" id="IPR011251">
    <property type="entry name" value="Luciferase-like_dom"/>
</dbReference>
<keyword evidence="1" id="KW-0560">Oxidoreductase</keyword>
<proteinExistence type="predicted"/>
<dbReference type="SUPFAM" id="SSF51679">
    <property type="entry name" value="Bacterial luciferase-like"/>
    <property type="match status" value="1"/>
</dbReference>
<dbReference type="Proteomes" id="UP000054837">
    <property type="component" value="Unassembled WGS sequence"/>
</dbReference>
<sequence>MTPLGLIFPPDQPPERLREVARAAEEAGLDELWLWEDCFKERGIAPAAAALAWTSSLRVGIALMPVPLRNVALTAMEIATLARLFPGRFLPAVGHGVQGWMGQTGTRVDSPMTLLREQVEALQCLLHGEQVSRQGRYVTLEEVALDWPPAQVPPLLVGAQGPRTLALAGELGDGVVVDVAEHLPRAAAAVRDARAAAGREGEPDVLVFQTVALGTPAEEVAELVRARVAEGARRVAITVVTAPGGPPEPGPALLDAVPTLGRARELLAQL</sequence>
<dbReference type="CDD" id="cd01097">
    <property type="entry name" value="Tetrahydromethanopterin_reductase"/>
    <property type="match status" value="1"/>
</dbReference>
<dbReference type="RefSeq" id="WP_058892106.1">
    <property type="nucleotide sequence ID" value="NZ_LQBL01000031.1"/>
</dbReference>
<dbReference type="PANTHER" id="PTHR43244">
    <property type="match status" value="1"/>
</dbReference>
<accession>A0A0W8I232</accession>
<evidence type="ECO:0000313" key="4">
    <source>
        <dbReference type="Proteomes" id="UP000054837"/>
    </source>
</evidence>
<keyword evidence="4" id="KW-1185">Reference proteome</keyword>
<evidence type="ECO:0000256" key="1">
    <source>
        <dbReference type="ARBA" id="ARBA00023002"/>
    </source>
</evidence>
<comment type="caution">
    <text evidence="3">The sequence shown here is derived from an EMBL/GenBank/DDBJ whole genome shotgun (WGS) entry which is preliminary data.</text>
</comment>
<organism evidence="3 4">
    <name type="scientific">Serinicoccus chungangensis</name>
    <dbReference type="NCBI Taxonomy" id="767452"/>
    <lineage>
        <taxon>Bacteria</taxon>
        <taxon>Bacillati</taxon>
        <taxon>Actinomycetota</taxon>
        <taxon>Actinomycetes</taxon>
        <taxon>Micrococcales</taxon>
        <taxon>Ornithinimicrobiaceae</taxon>
        <taxon>Serinicoccus</taxon>
    </lineage>
</organism>
<dbReference type="PANTHER" id="PTHR43244:SF1">
    <property type="entry name" value="5,10-METHYLENETETRAHYDROMETHANOPTERIN REDUCTASE"/>
    <property type="match status" value="1"/>
</dbReference>
<evidence type="ECO:0000313" key="3">
    <source>
        <dbReference type="EMBL" id="KUG51811.1"/>
    </source>
</evidence>
<protein>
    <recommendedName>
        <fullName evidence="2">Luciferase-like domain-containing protein</fullName>
    </recommendedName>
</protein>
<dbReference type="OrthoDB" id="5241778at2"/>
<dbReference type="STRING" id="767452.AVL62_07635"/>
<dbReference type="GO" id="GO:0016705">
    <property type="term" value="F:oxidoreductase activity, acting on paired donors, with incorporation or reduction of molecular oxygen"/>
    <property type="evidence" value="ECO:0007669"/>
    <property type="project" value="InterPro"/>
</dbReference>
<dbReference type="EMBL" id="LQBL01000031">
    <property type="protein sequence ID" value="KUG51811.1"/>
    <property type="molecule type" value="Genomic_DNA"/>
</dbReference>
<dbReference type="InterPro" id="IPR050564">
    <property type="entry name" value="F420-G6PD/mer"/>
</dbReference>
<evidence type="ECO:0000259" key="2">
    <source>
        <dbReference type="Pfam" id="PF00296"/>
    </source>
</evidence>
<dbReference type="InterPro" id="IPR036661">
    <property type="entry name" value="Luciferase-like_sf"/>
</dbReference>
<dbReference type="Gene3D" id="3.20.20.30">
    <property type="entry name" value="Luciferase-like domain"/>
    <property type="match status" value="1"/>
</dbReference>
<reference evidence="3 4" key="1">
    <citation type="submission" date="2015-12" db="EMBL/GenBank/DDBJ databases">
        <title>Serinicoccus chungangenesis strain CD08_5 genome sequencing and assembly.</title>
        <authorList>
            <person name="Chander A.M."/>
            <person name="Kaur G."/>
            <person name="Nair G.R."/>
            <person name="Dhawan D.K."/>
            <person name="Kochhar R.K."/>
            <person name="Mayilraj S."/>
            <person name="Bhadada S.K."/>
        </authorList>
    </citation>
    <scope>NUCLEOTIDE SEQUENCE [LARGE SCALE GENOMIC DNA]</scope>
    <source>
        <strain evidence="3 4">CD08_5</strain>
    </source>
</reference>
<dbReference type="AlphaFoldDB" id="A0A0W8I232"/>